<dbReference type="SMART" id="SM00937">
    <property type="entry name" value="PCRF"/>
    <property type="match status" value="1"/>
</dbReference>
<comment type="similarity">
    <text evidence="3">Belongs to the prokaryotic/mitochondrial release factor family.</text>
</comment>
<comment type="subcellular location">
    <subcellularLocation>
        <location evidence="2">Cytoplasm</location>
    </subcellularLocation>
</comment>
<evidence type="ECO:0000256" key="2">
    <source>
        <dbReference type="ARBA" id="ARBA00004496"/>
    </source>
</evidence>
<dbReference type="FunFam" id="3.30.70.1660:FF:000002">
    <property type="entry name" value="Peptide chain release factor 1"/>
    <property type="match status" value="1"/>
</dbReference>
<gene>
    <name evidence="10" type="ORF">A2898_04810</name>
</gene>
<dbReference type="NCBIfam" id="NF001859">
    <property type="entry name" value="PRK00591.1"/>
    <property type="match status" value="1"/>
</dbReference>
<evidence type="ECO:0000256" key="1">
    <source>
        <dbReference type="ARBA" id="ARBA00002986"/>
    </source>
</evidence>
<dbReference type="InterPro" id="IPR000352">
    <property type="entry name" value="Pep_chain_release_fac_I"/>
</dbReference>
<keyword evidence="4" id="KW-0488">Methylation</keyword>
<dbReference type="NCBIfam" id="TIGR00019">
    <property type="entry name" value="prfA"/>
    <property type="match status" value="1"/>
</dbReference>
<evidence type="ECO:0000259" key="9">
    <source>
        <dbReference type="SMART" id="SM00937"/>
    </source>
</evidence>
<dbReference type="Proteomes" id="UP000179164">
    <property type="component" value="Unassembled WGS sequence"/>
</dbReference>
<evidence type="ECO:0000313" key="10">
    <source>
        <dbReference type="EMBL" id="OGY82874.1"/>
    </source>
</evidence>
<evidence type="ECO:0000256" key="8">
    <source>
        <dbReference type="SAM" id="MobiDB-lite"/>
    </source>
</evidence>
<dbReference type="InterPro" id="IPR005139">
    <property type="entry name" value="PCRF"/>
</dbReference>
<name>A0A1G2B132_9BACT</name>
<evidence type="ECO:0000256" key="5">
    <source>
        <dbReference type="ARBA" id="ARBA00022490"/>
    </source>
</evidence>
<feature type="domain" description="Peptide chain release factor" evidence="9">
    <location>
        <begin position="62"/>
        <end position="177"/>
    </location>
</feature>
<dbReference type="AlphaFoldDB" id="A0A1G2B132"/>
<evidence type="ECO:0000256" key="7">
    <source>
        <dbReference type="NCBIfam" id="TIGR00019"/>
    </source>
</evidence>
<keyword evidence="5" id="KW-0963">Cytoplasm</keyword>
<dbReference type="Gene3D" id="6.10.140.1950">
    <property type="match status" value="1"/>
</dbReference>
<dbReference type="Gene3D" id="3.30.160.20">
    <property type="match status" value="1"/>
</dbReference>
<feature type="region of interest" description="Disordered" evidence="8">
    <location>
        <begin position="282"/>
        <end position="307"/>
    </location>
</feature>
<dbReference type="PANTHER" id="PTHR43804">
    <property type="entry name" value="LD18447P"/>
    <property type="match status" value="1"/>
</dbReference>
<keyword evidence="6" id="KW-0648">Protein biosynthesis</keyword>
<dbReference type="Gene3D" id="3.30.70.1660">
    <property type="match status" value="1"/>
</dbReference>
<dbReference type="Pfam" id="PF03462">
    <property type="entry name" value="PCRF"/>
    <property type="match status" value="1"/>
</dbReference>
<evidence type="ECO:0000256" key="4">
    <source>
        <dbReference type="ARBA" id="ARBA00022481"/>
    </source>
</evidence>
<dbReference type="PANTHER" id="PTHR43804:SF7">
    <property type="entry name" value="LD18447P"/>
    <property type="match status" value="1"/>
</dbReference>
<dbReference type="STRING" id="1798543.A2898_04810"/>
<protein>
    <recommendedName>
        <fullName evidence="7">Peptide chain release factor 1</fullName>
    </recommendedName>
</protein>
<evidence type="ECO:0000313" key="11">
    <source>
        <dbReference type="Proteomes" id="UP000179164"/>
    </source>
</evidence>
<comment type="caution">
    <text evidence="10">The sequence shown here is derived from an EMBL/GenBank/DDBJ whole genome shotgun (WGS) entry which is preliminary data.</text>
</comment>
<dbReference type="FunFam" id="3.30.70.1660:FF:000004">
    <property type="entry name" value="Peptide chain release factor 1"/>
    <property type="match status" value="1"/>
</dbReference>
<feature type="compositionally biased region" description="Basic and acidic residues" evidence="8">
    <location>
        <begin position="282"/>
        <end position="306"/>
    </location>
</feature>
<dbReference type="FunFam" id="3.30.160.20:FF:000004">
    <property type="entry name" value="Peptide chain release factor 1"/>
    <property type="match status" value="1"/>
</dbReference>
<accession>A0A1G2B132</accession>
<reference evidence="10 11" key="1">
    <citation type="journal article" date="2016" name="Nat. Commun.">
        <title>Thousands of microbial genomes shed light on interconnected biogeochemical processes in an aquifer system.</title>
        <authorList>
            <person name="Anantharaman K."/>
            <person name="Brown C.T."/>
            <person name="Hug L.A."/>
            <person name="Sharon I."/>
            <person name="Castelle C.J."/>
            <person name="Probst A.J."/>
            <person name="Thomas B.C."/>
            <person name="Singh A."/>
            <person name="Wilkins M.J."/>
            <person name="Karaoz U."/>
            <person name="Brodie E.L."/>
            <person name="Williams K.H."/>
            <person name="Hubbard S.S."/>
            <person name="Banfield J.F."/>
        </authorList>
    </citation>
    <scope>NUCLEOTIDE SEQUENCE [LARGE SCALE GENOMIC DNA]</scope>
</reference>
<dbReference type="InterPro" id="IPR004373">
    <property type="entry name" value="RF-1"/>
</dbReference>
<organism evidence="10 11">
    <name type="scientific">Candidatus Kerfeldbacteria bacterium RIFCSPLOWO2_01_FULL_48_11</name>
    <dbReference type="NCBI Taxonomy" id="1798543"/>
    <lineage>
        <taxon>Bacteria</taxon>
        <taxon>Candidatus Kerfeldiibacteriota</taxon>
    </lineage>
</organism>
<evidence type="ECO:0000256" key="3">
    <source>
        <dbReference type="ARBA" id="ARBA00010835"/>
    </source>
</evidence>
<dbReference type="GO" id="GO:0005829">
    <property type="term" value="C:cytosol"/>
    <property type="evidence" value="ECO:0007669"/>
    <property type="project" value="UniProtKB-ARBA"/>
</dbReference>
<dbReference type="Pfam" id="PF00472">
    <property type="entry name" value="RF-1"/>
    <property type="match status" value="1"/>
</dbReference>
<proteinExistence type="inferred from homology"/>
<evidence type="ECO:0000256" key="6">
    <source>
        <dbReference type="ARBA" id="ARBA00022917"/>
    </source>
</evidence>
<dbReference type="InterPro" id="IPR045853">
    <property type="entry name" value="Pep_chain_release_fac_I_sf"/>
</dbReference>
<comment type="function">
    <text evidence="1">Peptide chain release factor 1 directs the termination of translation in response to the peptide chain termination codons UAG and UAA.</text>
</comment>
<dbReference type="SUPFAM" id="SSF75620">
    <property type="entry name" value="Release factor"/>
    <property type="match status" value="1"/>
</dbReference>
<dbReference type="InterPro" id="IPR050057">
    <property type="entry name" value="Prokaryotic/Mito_RF"/>
</dbReference>
<sequence length="348" mass="39672">MTSEFEELQKRHDELERILQDPELFRDRKKAESVNREYGSVEEQISLYRKIESTKHDLHEAERLWSDETDPELKNLADEERVSLSRQLSELTSALMAITKPRDPLDTKDIIVEVRAGAGGDEAALFAASLFRMYQKYAERNGWKTHLISSSHIGIGGLKEVIFEIMGRDVFSELKYESGVHRVQRVPETEKSGRVHTSTVTVVILPEAEETDLVIKAEEIDVEATTAGGHGGQSVNTTYSAIRITHLPSGLVVICQDERSQKQNKEKAMQVLRTRLLALEREKKQKERSKERKNQIGTGDRSEKIRTYNFPQDRITDHRIKKSYSHIQTVLEGNLDSLIADLKSTSES</sequence>
<dbReference type="EMBL" id="MHKE01000017">
    <property type="protein sequence ID" value="OGY82874.1"/>
    <property type="molecule type" value="Genomic_DNA"/>
</dbReference>
<dbReference type="GO" id="GO:0016149">
    <property type="term" value="F:translation release factor activity, codon specific"/>
    <property type="evidence" value="ECO:0007669"/>
    <property type="project" value="InterPro"/>
</dbReference>